<dbReference type="CDD" id="cd16917">
    <property type="entry name" value="HATPase_UhpB-NarQ-NarX-like"/>
    <property type="match status" value="1"/>
</dbReference>
<evidence type="ECO:0000256" key="1">
    <source>
        <dbReference type="ARBA" id="ARBA00022679"/>
    </source>
</evidence>
<evidence type="ECO:0000313" key="6">
    <source>
        <dbReference type="Proteomes" id="UP000595446"/>
    </source>
</evidence>
<dbReference type="Gene3D" id="3.30.565.10">
    <property type="entry name" value="Histidine kinase-like ATPase, C-terminal domain"/>
    <property type="match status" value="1"/>
</dbReference>
<name>A0A7R7JI75_9MYCO</name>
<dbReference type="GO" id="GO:0046983">
    <property type="term" value="F:protein dimerization activity"/>
    <property type="evidence" value="ECO:0007669"/>
    <property type="project" value="InterPro"/>
</dbReference>
<accession>A0A7R7JI75</accession>
<dbReference type="Pfam" id="PF13492">
    <property type="entry name" value="GAF_3"/>
    <property type="match status" value="1"/>
</dbReference>
<evidence type="ECO:0000259" key="4">
    <source>
        <dbReference type="SMART" id="SM00387"/>
    </source>
</evidence>
<evidence type="ECO:0000256" key="2">
    <source>
        <dbReference type="ARBA" id="ARBA00022777"/>
    </source>
</evidence>
<dbReference type="PANTHER" id="PTHR24421">
    <property type="entry name" value="NITRATE/NITRITE SENSOR PROTEIN NARX-RELATED"/>
    <property type="match status" value="1"/>
</dbReference>
<dbReference type="EMBL" id="AP024237">
    <property type="protein sequence ID" value="BCO36665.1"/>
    <property type="molecule type" value="Genomic_DNA"/>
</dbReference>
<dbReference type="Pfam" id="PF07730">
    <property type="entry name" value="HisKA_3"/>
    <property type="match status" value="1"/>
</dbReference>
<dbReference type="InterPro" id="IPR050482">
    <property type="entry name" value="Sensor_HK_TwoCompSys"/>
</dbReference>
<dbReference type="SMART" id="SM00387">
    <property type="entry name" value="HATPase_c"/>
    <property type="match status" value="1"/>
</dbReference>
<organism evidence="5 6">
    <name type="scientific">Mycobacterium heckeshornense</name>
    <dbReference type="NCBI Taxonomy" id="110505"/>
    <lineage>
        <taxon>Bacteria</taxon>
        <taxon>Bacillati</taxon>
        <taxon>Actinomycetota</taxon>
        <taxon>Actinomycetes</taxon>
        <taxon>Mycobacteriales</taxon>
        <taxon>Mycobacteriaceae</taxon>
        <taxon>Mycobacterium</taxon>
    </lineage>
</organism>
<dbReference type="PANTHER" id="PTHR24421:SF56">
    <property type="entry name" value="OXYGEN SENSOR HISTIDINE KINASE RESPONSE REGULATOR DOST"/>
    <property type="match status" value="1"/>
</dbReference>
<dbReference type="InterPro" id="IPR003594">
    <property type="entry name" value="HATPase_dom"/>
</dbReference>
<dbReference type="Proteomes" id="UP000595446">
    <property type="component" value="Chromosome"/>
</dbReference>
<sequence length="317" mass="34308">MVVPVDEDTPAADVAELVERVGDTVTSSIEQTIPVAGTAVGDAFATRTARRVDRIELEGVDSAGPALILPLRAADTVAGVVVVARHNGSRPFSDEQLDIMAAFADQATLAWQLATTQRRMRELDVLTERDRIARDLHDHVIQRLFAVGLGLQGTIPRARYLDVRQRLSQAVDDLQAVISEIRTAIFDLHGESPGITPLRQRLTDAVSQFADSGLYTTVQYIGPLSVVDGILADHAEAVVREAVSNAVRHAHATTLTVRVKVEDELCIEVIDNGCGMPENITASGLTNLRRRAEQASGAFTLEAHRAAVPCCDGRCHW</sequence>
<evidence type="ECO:0000313" key="5">
    <source>
        <dbReference type="EMBL" id="BCO36665.1"/>
    </source>
</evidence>
<dbReference type="Gene3D" id="1.20.5.1930">
    <property type="match status" value="1"/>
</dbReference>
<keyword evidence="2" id="KW-0418">Kinase</keyword>
<proteinExistence type="predicted"/>
<protein>
    <recommendedName>
        <fullName evidence="4">Histidine kinase/HSP90-like ATPase domain-containing protein</fullName>
    </recommendedName>
</protein>
<dbReference type="GO" id="GO:0000155">
    <property type="term" value="F:phosphorelay sensor kinase activity"/>
    <property type="evidence" value="ECO:0007669"/>
    <property type="project" value="InterPro"/>
</dbReference>
<dbReference type="Gene3D" id="3.30.450.40">
    <property type="match status" value="1"/>
</dbReference>
<dbReference type="GO" id="GO:0016020">
    <property type="term" value="C:membrane"/>
    <property type="evidence" value="ECO:0007669"/>
    <property type="project" value="InterPro"/>
</dbReference>
<dbReference type="InterPro" id="IPR003018">
    <property type="entry name" value="GAF"/>
</dbReference>
<keyword evidence="3" id="KW-0902">Two-component regulatory system</keyword>
<gene>
    <name evidence="5" type="ORF">MHEC_30980</name>
</gene>
<dbReference type="Pfam" id="PF02518">
    <property type="entry name" value="HATPase_c"/>
    <property type="match status" value="1"/>
</dbReference>
<dbReference type="InterPro" id="IPR011712">
    <property type="entry name" value="Sig_transdc_His_kin_sub3_dim/P"/>
</dbReference>
<reference evidence="5 6" key="1">
    <citation type="submission" date="2020-12" db="EMBL/GenBank/DDBJ databases">
        <title>Complete genome sequence of Mycobacterium heckeshornense JCM 15655T, closely related to a pathogenic non-tuberculous mycobacterial species Mycobacterium xenopi.</title>
        <authorList>
            <person name="Yoshida M."/>
            <person name="Fukano H."/>
            <person name="Asakura T."/>
            <person name="Suzuki M."/>
            <person name="Hoshino Y."/>
        </authorList>
    </citation>
    <scope>NUCLEOTIDE SEQUENCE [LARGE SCALE GENOMIC DNA]</scope>
    <source>
        <strain evidence="5 6">JCM 15655</strain>
    </source>
</reference>
<evidence type="ECO:0000256" key="3">
    <source>
        <dbReference type="ARBA" id="ARBA00023012"/>
    </source>
</evidence>
<dbReference type="SUPFAM" id="SSF55781">
    <property type="entry name" value="GAF domain-like"/>
    <property type="match status" value="1"/>
</dbReference>
<dbReference type="InterPro" id="IPR036890">
    <property type="entry name" value="HATPase_C_sf"/>
</dbReference>
<feature type="domain" description="Histidine kinase/HSP90-like ATPase" evidence="4">
    <location>
        <begin position="230"/>
        <end position="307"/>
    </location>
</feature>
<dbReference type="InterPro" id="IPR029016">
    <property type="entry name" value="GAF-like_dom_sf"/>
</dbReference>
<keyword evidence="6" id="KW-1185">Reference proteome</keyword>
<dbReference type="AlphaFoldDB" id="A0A7R7JI75"/>
<dbReference type="SUPFAM" id="SSF55874">
    <property type="entry name" value="ATPase domain of HSP90 chaperone/DNA topoisomerase II/histidine kinase"/>
    <property type="match status" value="1"/>
</dbReference>
<keyword evidence="1" id="KW-0808">Transferase</keyword>